<dbReference type="EC" id="2.10.1.1" evidence="4 9"/>
<evidence type="ECO:0000313" key="12">
    <source>
        <dbReference type="Proteomes" id="UP001141950"/>
    </source>
</evidence>
<evidence type="ECO:0000313" key="11">
    <source>
        <dbReference type="EMBL" id="MCR2802272.1"/>
    </source>
</evidence>
<evidence type="ECO:0000259" key="10">
    <source>
        <dbReference type="SMART" id="SM00852"/>
    </source>
</evidence>
<dbReference type="InterPro" id="IPR005111">
    <property type="entry name" value="MoeA_C_domain_IV"/>
</dbReference>
<dbReference type="SMART" id="SM00852">
    <property type="entry name" value="MoCF_biosynth"/>
    <property type="match status" value="1"/>
</dbReference>
<accession>A0A9X2MR19</accession>
<organism evidence="11 12">
    <name type="scientific">Paenibacillus soyae</name>
    <dbReference type="NCBI Taxonomy" id="2969249"/>
    <lineage>
        <taxon>Bacteria</taxon>
        <taxon>Bacillati</taxon>
        <taxon>Bacillota</taxon>
        <taxon>Bacilli</taxon>
        <taxon>Bacillales</taxon>
        <taxon>Paenibacillaceae</taxon>
        <taxon>Paenibacillus</taxon>
    </lineage>
</organism>
<dbReference type="PANTHER" id="PTHR10192">
    <property type="entry name" value="MOLYBDOPTERIN BIOSYNTHESIS PROTEIN"/>
    <property type="match status" value="1"/>
</dbReference>
<dbReference type="GO" id="GO:0046872">
    <property type="term" value="F:metal ion binding"/>
    <property type="evidence" value="ECO:0007669"/>
    <property type="project" value="UniProtKB-UniRule"/>
</dbReference>
<dbReference type="InterPro" id="IPR036135">
    <property type="entry name" value="MoeA_linker/N_sf"/>
</dbReference>
<keyword evidence="9" id="KW-0460">Magnesium</keyword>
<dbReference type="AlphaFoldDB" id="A0A9X2MR19"/>
<dbReference type="SUPFAM" id="SSF63882">
    <property type="entry name" value="MoeA N-terminal region -like"/>
    <property type="match status" value="1"/>
</dbReference>
<evidence type="ECO:0000256" key="9">
    <source>
        <dbReference type="RuleBase" id="RU365090"/>
    </source>
</evidence>
<comment type="function">
    <text evidence="1 9">Catalyzes the insertion of molybdate into adenylated molybdopterin with the concomitant release of AMP.</text>
</comment>
<dbReference type="Pfam" id="PF03454">
    <property type="entry name" value="MoeA_C"/>
    <property type="match status" value="1"/>
</dbReference>
<dbReference type="Proteomes" id="UP001141950">
    <property type="component" value="Unassembled WGS sequence"/>
</dbReference>
<dbReference type="SUPFAM" id="SSF53218">
    <property type="entry name" value="Molybdenum cofactor biosynthesis proteins"/>
    <property type="match status" value="1"/>
</dbReference>
<dbReference type="InterPro" id="IPR001453">
    <property type="entry name" value="MoaB/Mog_dom"/>
</dbReference>
<evidence type="ECO:0000256" key="4">
    <source>
        <dbReference type="ARBA" id="ARBA00013269"/>
    </source>
</evidence>
<dbReference type="PANTHER" id="PTHR10192:SF5">
    <property type="entry name" value="GEPHYRIN"/>
    <property type="match status" value="1"/>
</dbReference>
<gene>
    <name evidence="11" type="ORF">NQZ67_00130</name>
</gene>
<dbReference type="Gene3D" id="3.90.105.10">
    <property type="entry name" value="Molybdopterin biosynthesis moea protein, domain 2"/>
    <property type="match status" value="1"/>
</dbReference>
<dbReference type="GO" id="GO:0061599">
    <property type="term" value="F:molybdopterin molybdotransferase activity"/>
    <property type="evidence" value="ECO:0007669"/>
    <property type="project" value="UniProtKB-UniRule"/>
</dbReference>
<evidence type="ECO:0000256" key="5">
    <source>
        <dbReference type="ARBA" id="ARBA00021108"/>
    </source>
</evidence>
<dbReference type="CDD" id="cd00887">
    <property type="entry name" value="MoeA"/>
    <property type="match status" value="1"/>
</dbReference>
<dbReference type="Gene3D" id="2.40.340.10">
    <property type="entry name" value="MoeA, C-terminal, domain IV"/>
    <property type="match status" value="1"/>
</dbReference>
<evidence type="ECO:0000256" key="3">
    <source>
        <dbReference type="ARBA" id="ARBA00010763"/>
    </source>
</evidence>
<comment type="catalytic activity">
    <reaction evidence="8">
        <text>adenylyl-molybdopterin + molybdate = Mo-molybdopterin + AMP + H(+)</text>
        <dbReference type="Rhea" id="RHEA:35047"/>
        <dbReference type="ChEBI" id="CHEBI:15378"/>
        <dbReference type="ChEBI" id="CHEBI:36264"/>
        <dbReference type="ChEBI" id="CHEBI:62727"/>
        <dbReference type="ChEBI" id="CHEBI:71302"/>
        <dbReference type="ChEBI" id="CHEBI:456215"/>
        <dbReference type="EC" id="2.10.1.1"/>
    </reaction>
</comment>
<dbReference type="InterPro" id="IPR036688">
    <property type="entry name" value="MoeA_C_domain_IV_sf"/>
</dbReference>
<dbReference type="RefSeq" id="WP_257441747.1">
    <property type="nucleotide sequence ID" value="NZ_JANIPJ010000001.1"/>
</dbReference>
<name>A0A9X2MR19_9BACL</name>
<sequence>MGFDSETGENKRDGRWNRRALQVSEAQRRVLAAAGRAASELTPLAECGGRRLAESLRATSDWPPFARAGLDGYAVRAADTALASPQAPATLRVTQAVAAGELALATVKPGTAARIMTGAAMPEGADAVVMLEQTAEASAGGEAAVLVKAVASPGQNVAPRGEEFRHGSLIAEAGALLTPGHVALLGTFGYAAVPVYKRPRVAVFATGSELLPVEAPLAPGRIRDSNSAMIAALVRQSGGEPLLCGTLPDEPGAVRKALADAASEADLIITTGGVSVGDYDAMAELLRELDEWKEPEEGAAEATSLASQWSFESHSSLASHSTFEIRSSSESSSLEADSPLEKGSAVNTQWVQAQQQGECMLLFNRVSMRPGSPTSAALINGRLVLALSGNPGACFVGFELFAGPSIRAMQREPSPVPASVTAVLGADFGKGSPHTRYVRSKLRFGKDGRVHADVLAFGKSSMMASLAESDGLAVIPSGSRGAAAGELVKVLLLKRIYS</sequence>
<dbReference type="GO" id="GO:0005829">
    <property type="term" value="C:cytosol"/>
    <property type="evidence" value="ECO:0007669"/>
    <property type="project" value="TreeGrafter"/>
</dbReference>
<keyword evidence="12" id="KW-1185">Reference proteome</keyword>
<dbReference type="Pfam" id="PF03453">
    <property type="entry name" value="MoeA_N"/>
    <property type="match status" value="1"/>
</dbReference>
<proteinExistence type="inferred from homology"/>
<dbReference type="Gene3D" id="2.170.190.11">
    <property type="entry name" value="Molybdopterin biosynthesis moea protein, domain 3"/>
    <property type="match status" value="1"/>
</dbReference>
<evidence type="ECO:0000256" key="6">
    <source>
        <dbReference type="ARBA" id="ARBA00022505"/>
    </source>
</evidence>
<evidence type="ECO:0000256" key="2">
    <source>
        <dbReference type="ARBA" id="ARBA00005046"/>
    </source>
</evidence>
<dbReference type="SUPFAM" id="SSF63867">
    <property type="entry name" value="MoeA C-terminal domain-like"/>
    <property type="match status" value="1"/>
</dbReference>
<keyword evidence="6 9" id="KW-0500">Molybdenum</keyword>
<dbReference type="GO" id="GO:0006777">
    <property type="term" value="P:Mo-molybdopterin cofactor biosynthetic process"/>
    <property type="evidence" value="ECO:0007669"/>
    <property type="project" value="UniProtKB-UniRule"/>
</dbReference>
<dbReference type="InterPro" id="IPR036425">
    <property type="entry name" value="MoaB/Mog-like_dom_sf"/>
</dbReference>
<reference evidence="11" key="1">
    <citation type="submission" date="2022-08" db="EMBL/GenBank/DDBJ databases">
        <title>The genomic sequence of strain Paenibacillus sp. SCIV0701.</title>
        <authorList>
            <person name="Zhao H."/>
        </authorList>
    </citation>
    <scope>NUCLEOTIDE SEQUENCE</scope>
    <source>
        <strain evidence="11">SCIV0701</strain>
    </source>
</reference>
<dbReference type="InterPro" id="IPR005110">
    <property type="entry name" value="MoeA_linker/N"/>
</dbReference>
<dbReference type="Pfam" id="PF00994">
    <property type="entry name" value="MoCF_biosynth"/>
    <property type="match status" value="1"/>
</dbReference>
<comment type="cofactor">
    <cofactor evidence="9">
        <name>Mg(2+)</name>
        <dbReference type="ChEBI" id="CHEBI:18420"/>
    </cofactor>
</comment>
<protein>
    <recommendedName>
        <fullName evidence="5 9">Molybdopterin molybdenumtransferase</fullName>
        <ecNumber evidence="4 9">2.10.1.1</ecNumber>
    </recommendedName>
</protein>
<comment type="caution">
    <text evidence="11">The sequence shown here is derived from an EMBL/GenBank/DDBJ whole genome shotgun (WGS) entry which is preliminary data.</text>
</comment>
<keyword evidence="7 9" id="KW-0501">Molybdenum cofactor biosynthesis</keyword>
<dbReference type="InterPro" id="IPR038987">
    <property type="entry name" value="MoeA-like"/>
</dbReference>
<evidence type="ECO:0000256" key="1">
    <source>
        <dbReference type="ARBA" id="ARBA00002901"/>
    </source>
</evidence>
<keyword evidence="9" id="KW-0808">Transferase</keyword>
<comment type="similarity">
    <text evidence="3 9">Belongs to the MoeA family.</text>
</comment>
<dbReference type="Gene3D" id="3.40.980.10">
    <property type="entry name" value="MoaB/Mog-like domain"/>
    <property type="match status" value="2"/>
</dbReference>
<feature type="domain" description="MoaB/Mog" evidence="10">
    <location>
        <begin position="202"/>
        <end position="408"/>
    </location>
</feature>
<dbReference type="EMBL" id="JANIPJ010000001">
    <property type="protein sequence ID" value="MCR2802272.1"/>
    <property type="molecule type" value="Genomic_DNA"/>
</dbReference>
<keyword evidence="9" id="KW-0479">Metal-binding</keyword>
<evidence type="ECO:0000256" key="7">
    <source>
        <dbReference type="ARBA" id="ARBA00023150"/>
    </source>
</evidence>
<evidence type="ECO:0000256" key="8">
    <source>
        <dbReference type="ARBA" id="ARBA00047317"/>
    </source>
</evidence>
<dbReference type="FunFam" id="2.170.190.11:FF:000001">
    <property type="entry name" value="Molybdopterin molybdenumtransferase"/>
    <property type="match status" value="1"/>
</dbReference>
<comment type="pathway">
    <text evidence="2 9">Cofactor biosynthesis; molybdopterin biosynthesis.</text>
</comment>